<proteinExistence type="predicted"/>
<dbReference type="RefSeq" id="WP_136901995.1">
    <property type="nucleotide sequence ID" value="NZ_SUME01000005.1"/>
</dbReference>
<name>A0A4U0PBN3_9SPHI</name>
<organism evidence="2 3">
    <name type="scientific">Sphingobacterium olei</name>
    <dbReference type="NCBI Taxonomy" id="2571155"/>
    <lineage>
        <taxon>Bacteria</taxon>
        <taxon>Pseudomonadati</taxon>
        <taxon>Bacteroidota</taxon>
        <taxon>Sphingobacteriia</taxon>
        <taxon>Sphingobacteriales</taxon>
        <taxon>Sphingobacteriaceae</taxon>
        <taxon>Sphingobacterium</taxon>
    </lineage>
</organism>
<reference evidence="2 3" key="1">
    <citation type="submission" date="2019-04" db="EMBL/GenBank/DDBJ databases">
        <title>Sphingobacterium olei sp. nov., isolated from oil-contaminated soil.</title>
        <authorList>
            <person name="Liu B."/>
        </authorList>
    </citation>
    <scope>NUCLEOTIDE SEQUENCE [LARGE SCALE GENOMIC DNA]</scope>
    <source>
        <strain evidence="2 3">HAL-9</strain>
    </source>
</reference>
<evidence type="ECO:0000256" key="1">
    <source>
        <dbReference type="SAM" id="SignalP"/>
    </source>
</evidence>
<evidence type="ECO:0000313" key="2">
    <source>
        <dbReference type="EMBL" id="TJZ60054.1"/>
    </source>
</evidence>
<keyword evidence="1" id="KW-0732">Signal</keyword>
<comment type="caution">
    <text evidence="2">The sequence shown here is derived from an EMBL/GenBank/DDBJ whole genome shotgun (WGS) entry which is preliminary data.</text>
</comment>
<dbReference type="EMBL" id="SUME01000005">
    <property type="protein sequence ID" value="TJZ60054.1"/>
    <property type="molecule type" value="Genomic_DNA"/>
</dbReference>
<evidence type="ECO:0008006" key="4">
    <source>
        <dbReference type="Google" id="ProtNLM"/>
    </source>
</evidence>
<protein>
    <recommendedName>
        <fullName evidence="4">YD repeat-containing protein</fullName>
    </recommendedName>
</protein>
<accession>A0A4U0PBN3</accession>
<dbReference type="Proteomes" id="UP000306808">
    <property type="component" value="Unassembled WGS sequence"/>
</dbReference>
<feature type="signal peptide" evidence="1">
    <location>
        <begin position="1"/>
        <end position="20"/>
    </location>
</feature>
<evidence type="ECO:0000313" key="3">
    <source>
        <dbReference type="Proteomes" id="UP000306808"/>
    </source>
</evidence>
<keyword evidence="3" id="KW-1185">Reference proteome</keyword>
<dbReference type="OrthoDB" id="9814627at2"/>
<gene>
    <name evidence="2" type="ORF">FAZ15_14310</name>
</gene>
<sequence length="1517" mass="171725">MIKLQAILSLILCINVNLLAQDIQPGTATSAMMDYRGNTSVDFATGKLNYTVPLFDVQSEGFNLPVALNYSPGIKNGEKPRNAGLGWTLGFGSSVIGRTTRGVAIDEDQDIGILNNPVPAGNIGDPVFDQYLAKANAGKIDSESDLFTVNVQGAAINFILIKNGTVIQAKPLQKTDVDIVPIMVGHELRNWIVTDGGGNIYEFTKSQPGYIQTPTNSPLVPSTQSAITSWYISKIRPFNGGDIDFTYMSEEYAEVPEEKIMAAVKYNPVLQVPDLNNPSLSQQLQSLSGLGAETAAAALQLSKKIELIKDAAKRAGEPARPGEITPNGNFINPYDVSEYTGVINLYNQHLNHIISNNGYADYQMYNILNQMYTLTTNKFSDVSVISQKGMFVNKLIQKITFPTGEISFSYQKIVPLVKPPFYTCNKITFRNTLGEHVHSVHLEVSNHGYLKNIWWLNSNGKEKNWLNMDYYFEDHPYQNFSEHATDYWGYYNGKTTNSSLFAADPAYTVLNPGSPSGHAHIFAPGGKVEELNSADRKPDPVYSIARSLKTITSKTGSKVDFTYEGNDIYSADADTNIPIGGLRIKALTVSDATSNRTTTYRYAFPKSGDPTTFRSTGRLNEWHTTVFSWPYMFSTGMDTYTYTHPGYRGGLYNDQSNHNVLYHYVEEVLPDNSVIAYKFPEIDPAYYSSNSPMPDHNSELDRALLAKIYYNADGKIVQIDRTKYAYPTSLIKKRLPEFDKLKTAYPYFIDAGAVQPELWRQIKKEPVHFNQQELLKSYPNAVDPRYSVSVGSYSFSVNPYNSYYYGQWSRRENHQQLALIYNMLLESALQPAEQETLMFTDYDLAAFNSSANTSTLPNEKPYVYDRLMRYAPARRITTATVFTYNGPKSLYPTSIRTVDSGNGYTLTKNKYAWDYTLPSDHVISKMQQMHRFNEVIETQTWKSTDNGVTYKLAEAGTSEYGHQTVEGKTYIYPIKKYNTNLGQLLQLPNTNYTESSSTTFPYTSQFWEGKNIYALEGSYDWNVNDGFLRTGQINDKFSNARSAVVYGGNGLKILEASDVKSEHIFAEDLSPVVTHSYYFERDGVFDNAILYKDTLTFAYLNALTIPQIYTVPRYYTSLNYYKLATDARDVLQNYSNTHYAHYSLMMDKQIFRSFKAIFECIAERKGGEELSPLLGRFYYDYVQSNYLSSEFGQITTELWPKGVNLFAMWWVVDQLMLTSKGGEGIMKMANYEALIKNSSADRDYLFNDDKTYQLSINSEVLSNRFIDFHYLFSNNSVSHATIKAKVLYTNGTSSAVSSIPLSVLNKLNKKAIDLHSFTNHQNIVALQILIPTHDLRHTYAYVAAMPTGTLFKGYSYLPNDKHYLTLDHNCRLEEYFYNELGNYHFTKNEKKEITQMIEEHTAVHDAQMPKFIKVKISNACRNDISMTPRVLSMKLYYPATFSQYNPDFDIPLNIFPGQQDSFGISSGNYRLTLETEPATYELKINNVSIPHNSTGLHMYNIDMTNLNDLDIVLQTIH</sequence>
<feature type="chain" id="PRO_5020481525" description="YD repeat-containing protein" evidence="1">
    <location>
        <begin position="21"/>
        <end position="1517"/>
    </location>
</feature>